<name>A0A6A6D3N0_ZASCE</name>
<reference evidence="2" key="1">
    <citation type="journal article" date="2020" name="Stud. Mycol.">
        <title>101 Dothideomycetes genomes: a test case for predicting lifestyles and emergence of pathogens.</title>
        <authorList>
            <person name="Haridas S."/>
            <person name="Albert R."/>
            <person name="Binder M."/>
            <person name="Bloem J."/>
            <person name="Labutti K."/>
            <person name="Salamov A."/>
            <person name="Andreopoulos B."/>
            <person name="Baker S."/>
            <person name="Barry K."/>
            <person name="Bills G."/>
            <person name="Bluhm B."/>
            <person name="Cannon C."/>
            <person name="Castanera R."/>
            <person name="Culley D."/>
            <person name="Daum C."/>
            <person name="Ezra D."/>
            <person name="Gonzalez J."/>
            <person name="Henrissat B."/>
            <person name="Kuo A."/>
            <person name="Liang C."/>
            <person name="Lipzen A."/>
            <person name="Lutzoni F."/>
            <person name="Magnuson J."/>
            <person name="Mondo S."/>
            <person name="Nolan M."/>
            <person name="Ohm R."/>
            <person name="Pangilinan J."/>
            <person name="Park H.-J."/>
            <person name="Ramirez L."/>
            <person name="Alfaro M."/>
            <person name="Sun H."/>
            <person name="Tritt A."/>
            <person name="Yoshinaga Y."/>
            <person name="Zwiers L.-H."/>
            <person name="Turgeon B."/>
            <person name="Goodwin S."/>
            <person name="Spatafora J."/>
            <person name="Crous P."/>
            <person name="Grigoriev I."/>
        </authorList>
    </citation>
    <scope>NUCLEOTIDE SEQUENCE</scope>
    <source>
        <strain evidence="2">ATCC 36951</strain>
    </source>
</reference>
<feature type="compositionally biased region" description="Acidic residues" evidence="1">
    <location>
        <begin position="105"/>
        <end position="115"/>
    </location>
</feature>
<dbReference type="Proteomes" id="UP000799537">
    <property type="component" value="Unassembled WGS sequence"/>
</dbReference>
<dbReference type="GeneID" id="54557027"/>
<organism evidence="2 3">
    <name type="scientific">Zasmidium cellare ATCC 36951</name>
    <dbReference type="NCBI Taxonomy" id="1080233"/>
    <lineage>
        <taxon>Eukaryota</taxon>
        <taxon>Fungi</taxon>
        <taxon>Dikarya</taxon>
        <taxon>Ascomycota</taxon>
        <taxon>Pezizomycotina</taxon>
        <taxon>Dothideomycetes</taxon>
        <taxon>Dothideomycetidae</taxon>
        <taxon>Mycosphaerellales</taxon>
        <taxon>Mycosphaerellaceae</taxon>
        <taxon>Zasmidium</taxon>
    </lineage>
</organism>
<sequence>MGKAKAWDAARDQQLFLLIVDSMKIDYNIVAKKWAEKYPDDDSKPTASAIGQHINKLQKANGGGSGGAAKSRPAGVLKPSTPSSSKKIVPKTPTSSKRKNRSMSDEDEDDSEEDQKIDFTNIPKRESTVRRSKAARAYAEPESDADEDEDGILTSARPESRFVNPALTNTTGYVSPLSKRNSVDDGDEVTGTASRSVSKKPVSNFDYFHRAAAEDSDVSDYQPLV</sequence>
<feature type="compositionally biased region" description="Acidic residues" evidence="1">
    <location>
        <begin position="141"/>
        <end position="151"/>
    </location>
</feature>
<feature type="region of interest" description="Disordered" evidence="1">
    <location>
        <begin position="57"/>
        <end position="198"/>
    </location>
</feature>
<dbReference type="RefSeq" id="XP_033673681.1">
    <property type="nucleotide sequence ID" value="XM_033803755.1"/>
</dbReference>
<keyword evidence="3" id="KW-1185">Reference proteome</keyword>
<dbReference type="OrthoDB" id="3650560at2759"/>
<dbReference type="EMBL" id="ML993580">
    <property type="protein sequence ID" value="KAF2172792.1"/>
    <property type="molecule type" value="Genomic_DNA"/>
</dbReference>
<evidence type="ECO:0000313" key="3">
    <source>
        <dbReference type="Proteomes" id="UP000799537"/>
    </source>
</evidence>
<proteinExistence type="predicted"/>
<evidence type="ECO:0000313" key="2">
    <source>
        <dbReference type="EMBL" id="KAF2172792.1"/>
    </source>
</evidence>
<protein>
    <submittedName>
        <fullName evidence="2">Uncharacterized protein</fullName>
    </submittedName>
</protein>
<evidence type="ECO:0000256" key="1">
    <source>
        <dbReference type="SAM" id="MobiDB-lite"/>
    </source>
</evidence>
<accession>A0A6A6D3N0</accession>
<gene>
    <name evidence="2" type="ORF">M409DRAFT_16753</name>
</gene>
<dbReference type="AlphaFoldDB" id="A0A6A6D3N0"/>